<evidence type="ECO:0000256" key="1">
    <source>
        <dbReference type="ARBA" id="ARBA00005636"/>
    </source>
</evidence>
<dbReference type="InterPro" id="IPR012340">
    <property type="entry name" value="NA-bd_OB-fold"/>
</dbReference>
<feature type="region of interest" description="Disordered" evidence="4">
    <location>
        <begin position="490"/>
        <end position="514"/>
    </location>
</feature>
<accession>A0A0B1RUH7</accession>
<evidence type="ECO:0000259" key="6">
    <source>
        <dbReference type="SMART" id="SM01383"/>
    </source>
</evidence>
<dbReference type="GO" id="GO:0003723">
    <property type="term" value="F:RNA binding"/>
    <property type="evidence" value="ECO:0007669"/>
    <property type="project" value="TreeGrafter"/>
</dbReference>
<evidence type="ECO:0000259" key="5">
    <source>
        <dbReference type="SMART" id="SM01382"/>
    </source>
</evidence>
<dbReference type="PANTHER" id="PTHR13691:SF73">
    <property type="entry name" value="LARGE RIBOSOMAL SUBUNIT PROTEIN UL2M"/>
    <property type="match status" value="1"/>
</dbReference>
<feature type="compositionally biased region" description="Basic and acidic residues" evidence="4">
    <location>
        <begin position="491"/>
        <end position="500"/>
    </location>
</feature>
<dbReference type="Proteomes" id="UP000053660">
    <property type="component" value="Unassembled WGS sequence"/>
</dbReference>
<evidence type="ECO:0000313" key="7">
    <source>
        <dbReference type="EMBL" id="KHJ76728.1"/>
    </source>
</evidence>
<dbReference type="SMART" id="SM01382">
    <property type="entry name" value="Ribosomal_L2_C"/>
    <property type="match status" value="1"/>
</dbReference>
<feature type="domain" description="Large ribosomal subunit protein uL2 RNA-binding" evidence="6">
    <location>
        <begin position="276"/>
        <end position="357"/>
    </location>
</feature>
<gene>
    <name evidence="7" type="ORF">OESDEN_23652</name>
</gene>
<dbReference type="InterPro" id="IPR022666">
    <property type="entry name" value="Ribosomal_uL2_RNA-bd_dom"/>
</dbReference>
<protein>
    <submittedName>
        <fullName evidence="7">Uncharacterized protein</fullName>
    </submittedName>
</protein>
<feature type="compositionally biased region" description="Polar residues" evidence="4">
    <location>
        <begin position="503"/>
        <end position="514"/>
    </location>
</feature>
<dbReference type="PANTHER" id="PTHR13691">
    <property type="entry name" value="RIBOSOMAL PROTEIN L2"/>
    <property type="match status" value="1"/>
</dbReference>
<dbReference type="GO" id="GO:0003735">
    <property type="term" value="F:structural constituent of ribosome"/>
    <property type="evidence" value="ECO:0007669"/>
    <property type="project" value="InterPro"/>
</dbReference>
<evidence type="ECO:0000256" key="3">
    <source>
        <dbReference type="ARBA" id="ARBA00023274"/>
    </source>
</evidence>
<dbReference type="InterPro" id="IPR012942">
    <property type="entry name" value="SRR1-like"/>
</dbReference>
<dbReference type="SMART" id="SM01383">
    <property type="entry name" value="Ribosomal_L2"/>
    <property type="match status" value="1"/>
</dbReference>
<sequence length="514" mass="57829">MHFLSTNSSFSSWIITKLKCIIENRRLSHVYVIGNGHFDASWEPGAHQLALVREICREFCAEVIFQEPCLSSAEREWLSEQGKTVVRDAADVSLEDFVEGSDNVQLVVLIHGLHCLLNDLLASCWRSHLHNVIIICNDYRDIDFRKGEGAESDFSAITNFCNVANFVNLPEYTPHPSFFLNSSLVYIDKDTVLPALETSKRFLPDVSVVTMAMKSLLAEVRLLRIAAPTKQIVGKRFLPARGTKPLPRYLWDMEDLQKKTGGEYTHEPLRIKKLGGRDPETGRKVNQHIGGGVKFDYFMIDYHRRGPTEAGKTYDERVLEVRRDPNRTSLIALVAGKDGKRWILATENMKAGDIISTSCHIPENPVIGVEGNAYPVGALVAGTLINSVERFPDVRNNLDSDVFVVKAGTAATIVRHQGDFTVIRLPHKHEFSLHRTCMATVGRLSHGDIENKIFGSAQMHRRFGYKMASGLFHKKDGYFGRKIRPLPPVRVLDEPTKEPPPKQQFTLTKDQLSG</sequence>
<dbReference type="InterPro" id="IPR014722">
    <property type="entry name" value="Rib_uL2_dom2"/>
</dbReference>
<organism evidence="7 8">
    <name type="scientific">Oesophagostomum dentatum</name>
    <name type="common">Nodular worm</name>
    <dbReference type="NCBI Taxonomy" id="61180"/>
    <lineage>
        <taxon>Eukaryota</taxon>
        <taxon>Metazoa</taxon>
        <taxon>Ecdysozoa</taxon>
        <taxon>Nematoda</taxon>
        <taxon>Chromadorea</taxon>
        <taxon>Rhabditida</taxon>
        <taxon>Rhabditina</taxon>
        <taxon>Rhabditomorpha</taxon>
        <taxon>Strongyloidea</taxon>
        <taxon>Strongylidae</taxon>
        <taxon>Oesophagostomum</taxon>
    </lineage>
</organism>
<dbReference type="AlphaFoldDB" id="A0A0B1RUH7"/>
<comment type="similarity">
    <text evidence="1">Belongs to the universal ribosomal protein uL2 family.</text>
</comment>
<dbReference type="SUPFAM" id="SSF50104">
    <property type="entry name" value="Translation proteins SH3-like domain"/>
    <property type="match status" value="1"/>
</dbReference>
<keyword evidence="3" id="KW-0687">Ribonucleoprotein</keyword>
<evidence type="ECO:0000313" key="8">
    <source>
        <dbReference type="Proteomes" id="UP000053660"/>
    </source>
</evidence>
<evidence type="ECO:0000256" key="4">
    <source>
        <dbReference type="SAM" id="MobiDB-lite"/>
    </source>
</evidence>
<dbReference type="OrthoDB" id="268576at2759"/>
<dbReference type="InterPro" id="IPR008991">
    <property type="entry name" value="Translation_prot_SH3-like_sf"/>
</dbReference>
<dbReference type="InterPro" id="IPR022669">
    <property type="entry name" value="Ribosomal_uL2_C"/>
</dbReference>
<dbReference type="FunFam" id="2.40.50.140:FF:000428">
    <property type="entry name" value="Mitochondrial Ribosomal Protein, Large"/>
    <property type="match status" value="1"/>
</dbReference>
<keyword evidence="8" id="KW-1185">Reference proteome</keyword>
<dbReference type="Gene3D" id="2.40.50.140">
    <property type="entry name" value="Nucleic acid-binding proteins"/>
    <property type="match status" value="1"/>
</dbReference>
<dbReference type="GO" id="GO:0005762">
    <property type="term" value="C:mitochondrial large ribosomal subunit"/>
    <property type="evidence" value="ECO:0007669"/>
    <property type="project" value="TreeGrafter"/>
</dbReference>
<keyword evidence="2" id="KW-0689">Ribosomal protein</keyword>
<reference evidence="7 8" key="1">
    <citation type="submission" date="2014-03" db="EMBL/GenBank/DDBJ databases">
        <title>Draft genome of the hookworm Oesophagostomum dentatum.</title>
        <authorList>
            <person name="Mitreva M."/>
        </authorList>
    </citation>
    <scope>NUCLEOTIDE SEQUENCE [LARGE SCALE GENOMIC DNA]</scope>
    <source>
        <strain evidence="7 8">OD-Hann</strain>
    </source>
</reference>
<dbReference type="Pfam" id="PF07985">
    <property type="entry name" value="SRR1"/>
    <property type="match status" value="1"/>
</dbReference>
<dbReference type="Gene3D" id="2.30.30.30">
    <property type="match status" value="1"/>
</dbReference>
<name>A0A0B1RUH7_OESDE</name>
<dbReference type="Pfam" id="PF03947">
    <property type="entry name" value="Ribosomal_L2_C"/>
    <property type="match status" value="1"/>
</dbReference>
<dbReference type="EMBL" id="KN611468">
    <property type="protein sequence ID" value="KHJ76728.1"/>
    <property type="molecule type" value="Genomic_DNA"/>
</dbReference>
<proteinExistence type="inferred from homology"/>
<feature type="non-terminal residue" evidence="7">
    <location>
        <position position="514"/>
    </location>
</feature>
<dbReference type="Pfam" id="PF00181">
    <property type="entry name" value="Ribosomal_L2_N"/>
    <property type="match status" value="1"/>
</dbReference>
<evidence type="ECO:0000256" key="2">
    <source>
        <dbReference type="ARBA" id="ARBA00022980"/>
    </source>
</evidence>
<dbReference type="GO" id="GO:0032543">
    <property type="term" value="P:mitochondrial translation"/>
    <property type="evidence" value="ECO:0007669"/>
    <property type="project" value="TreeGrafter"/>
</dbReference>
<dbReference type="InterPro" id="IPR002171">
    <property type="entry name" value="Ribosomal_uL2"/>
</dbReference>
<feature type="domain" description="Large ribosomal subunit protein uL2 C-terminal" evidence="5">
    <location>
        <begin position="368"/>
        <end position="495"/>
    </location>
</feature>
<dbReference type="SUPFAM" id="SSF50249">
    <property type="entry name" value="Nucleic acid-binding proteins"/>
    <property type="match status" value="1"/>
</dbReference>